<name>A0A438D6V3_VITVI</name>
<proteinExistence type="predicted"/>
<dbReference type="Proteomes" id="UP000288805">
    <property type="component" value="Unassembled WGS sequence"/>
</dbReference>
<accession>A0A438D6V3</accession>
<organism evidence="1 2">
    <name type="scientific">Vitis vinifera</name>
    <name type="common">Grape</name>
    <dbReference type="NCBI Taxonomy" id="29760"/>
    <lineage>
        <taxon>Eukaryota</taxon>
        <taxon>Viridiplantae</taxon>
        <taxon>Streptophyta</taxon>
        <taxon>Embryophyta</taxon>
        <taxon>Tracheophyta</taxon>
        <taxon>Spermatophyta</taxon>
        <taxon>Magnoliopsida</taxon>
        <taxon>eudicotyledons</taxon>
        <taxon>Gunneridae</taxon>
        <taxon>Pentapetalae</taxon>
        <taxon>rosids</taxon>
        <taxon>Vitales</taxon>
        <taxon>Vitaceae</taxon>
        <taxon>Viteae</taxon>
        <taxon>Vitis</taxon>
    </lineage>
</organism>
<dbReference type="AlphaFoldDB" id="A0A438D6V3"/>
<evidence type="ECO:0000313" key="1">
    <source>
        <dbReference type="EMBL" id="RVW31122.1"/>
    </source>
</evidence>
<protein>
    <recommendedName>
        <fullName evidence="3">Retrotransposon Copia-like N-terminal domain-containing protein</fullName>
    </recommendedName>
</protein>
<reference evidence="1 2" key="1">
    <citation type="journal article" date="2018" name="PLoS Genet.">
        <title>Population sequencing reveals clonal diversity and ancestral inbreeding in the grapevine cultivar Chardonnay.</title>
        <authorList>
            <person name="Roach M.J."/>
            <person name="Johnson D.L."/>
            <person name="Bohlmann J."/>
            <person name="van Vuuren H.J."/>
            <person name="Jones S.J."/>
            <person name="Pretorius I.S."/>
            <person name="Schmidt S.A."/>
            <person name="Borneman A.R."/>
        </authorList>
    </citation>
    <scope>NUCLEOTIDE SEQUENCE [LARGE SCALE GENOMIC DNA]</scope>
    <source>
        <strain evidence="2">cv. Chardonnay</strain>
        <tissue evidence="1">Leaf</tissue>
    </source>
</reference>
<evidence type="ECO:0008006" key="3">
    <source>
        <dbReference type="Google" id="ProtNLM"/>
    </source>
</evidence>
<sequence length="150" mass="16843">MDSWMDPSNNRTTIHQNLKIGGPSIQCLSHGCLAPLNPHFDQPYLTWKTKKEAIHEFYSASCGRNPGGDGKDKTVICSICKRKGHEADSCFQRIGYPKWWGDKPRTTTSGRSGGRGMWCSSRVQVEDEGVKGLLEPMQFKRQELMVGEVL</sequence>
<evidence type="ECO:0000313" key="2">
    <source>
        <dbReference type="Proteomes" id="UP000288805"/>
    </source>
</evidence>
<gene>
    <name evidence="1" type="ORF">CK203_117311</name>
</gene>
<dbReference type="EMBL" id="QGNW01001769">
    <property type="protein sequence ID" value="RVW31122.1"/>
    <property type="molecule type" value="Genomic_DNA"/>
</dbReference>
<comment type="caution">
    <text evidence="1">The sequence shown here is derived from an EMBL/GenBank/DDBJ whole genome shotgun (WGS) entry which is preliminary data.</text>
</comment>